<dbReference type="STRING" id="69974.MPLDJ20_80339"/>
<keyword evidence="10 12" id="KW-0472">Membrane</keyword>
<feature type="region of interest" description="Disordered" evidence="11">
    <location>
        <begin position="132"/>
        <end position="154"/>
    </location>
</feature>
<feature type="transmembrane region" description="Helical" evidence="12">
    <location>
        <begin position="192"/>
        <end position="211"/>
    </location>
</feature>
<gene>
    <name evidence="15" type="ORF">MPL3356_90224</name>
</gene>
<dbReference type="Proteomes" id="UP000045285">
    <property type="component" value="Unassembled WGS sequence"/>
</dbReference>
<dbReference type="EMBL" id="CCMZ01000076">
    <property type="protein sequence ID" value="CDX29143.1"/>
    <property type="molecule type" value="Genomic_DNA"/>
</dbReference>
<dbReference type="GO" id="GO:0000155">
    <property type="term" value="F:phosphorelay sensor kinase activity"/>
    <property type="evidence" value="ECO:0007669"/>
    <property type="project" value="InterPro"/>
</dbReference>
<keyword evidence="16" id="KW-1185">Reference proteome</keyword>
<dbReference type="Pfam" id="PF02518">
    <property type="entry name" value="HATPase_c"/>
    <property type="match status" value="1"/>
</dbReference>
<evidence type="ECO:0000313" key="15">
    <source>
        <dbReference type="EMBL" id="CDX29143.1"/>
    </source>
</evidence>
<keyword evidence="5" id="KW-0808">Transferase</keyword>
<dbReference type="PRINTS" id="PR00344">
    <property type="entry name" value="BCTRLSENSOR"/>
</dbReference>
<dbReference type="Pfam" id="PF00512">
    <property type="entry name" value="HisKA"/>
    <property type="match status" value="1"/>
</dbReference>
<keyword evidence="6 12" id="KW-0812">Transmembrane</keyword>
<dbReference type="PANTHER" id="PTHR45436">
    <property type="entry name" value="SENSOR HISTIDINE KINASE YKOH"/>
    <property type="match status" value="1"/>
</dbReference>
<dbReference type="SMART" id="SM00304">
    <property type="entry name" value="HAMP"/>
    <property type="match status" value="1"/>
</dbReference>
<dbReference type="InterPro" id="IPR003661">
    <property type="entry name" value="HisK_dim/P_dom"/>
</dbReference>
<evidence type="ECO:0000256" key="5">
    <source>
        <dbReference type="ARBA" id="ARBA00022679"/>
    </source>
</evidence>
<organism evidence="15 16">
    <name type="scientific">Mesorhizobium plurifarium</name>
    <dbReference type="NCBI Taxonomy" id="69974"/>
    <lineage>
        <taxon>Bacteria</taxon>
        <taxon>Pseudomonadati</taxon>
        <taxon>Pseudomonadota</taxon>
        <taxon>Alphaproteobacteria</taxon>
        <taxon>Hyphomicrobiales</taxon>
        <taxon>Phyllobacteriaceae</taxon>
        <taxon>Mesorhizobium</taxon>
    </lineage>
</organism>
<dbReference type="Gene3D" id="3.30.565.10">
    <property type="entry name" value="Histidine kinase-like ATPase, C-terminal domain"/>
    <property type="match status" value="1"/>
</dbReference>
<dbReference type="CDD" id="cd06225">
    <property type="entry name" value="HAMP"/>
    <property type="match status" value="1"/>
</dbReference>
<keyword evidence="4" id="KW-0597">Phosphoprotein</keyword>
<dbReference type="GO" id="GO:0005886">
    <property type="term" value="C:plasma membrane"/>
    <property type="evidence" value="ECO:0007669"/>
    <property type="project" value="TreeGrafter"/>
</dbReference>
<evidence type="ECO:0000256" key="7">
    <source>
        <dbReference type="ARBA" id="ARBA00022777"/>
    </source>
</evidence>
<dbReference type="PANTHER" id="PTHR45436:SF8">
    <property type="entry name" value="HISTIDINE KINASE"/>
    <property type="match status" value="1"/>
</dbReference>
<feature type="transmembrane region" description="Helical" evidence="12">
    <location>
        <begin position="12"/>
        <end position="34"/>
    </location>
</feature>
<dbReference type="Gene3D" id="6.10.340.10">
    <property type="match status" value="1"/>
</dbReference>
<dbReference type="PROSITE" id="PS50885">
    <property type="entry name" value="HAMP"/>
    <property type="match status" value="1"/>
</dbReference>
<evidence type="ECO:0000256" key="1">
    <source>
        <dbReference type="ARBA" id="ARBA00000085"/>
    </source>
</evidence>
<evidence type="ECO:0000256" key="8">
    <source>
        <dbReference type="ARBA" id="ARBA00022989"/>
    </source>
</evidence>
<dbReference type="InterPro" id="IPR050428">
    <property type="entry name" value="TCS_sensor_his_kinase"/>
</dbReference>
<sequence>MALSLPAIMKTTAARLSALYLLLFALCAVLLVLYMTSLSARMLTAQTQETINDEVLGLAQAYQRGGLPVLVRVVEARSRQPGANLYLIADANGQILTGNVQSLEPGVIETEGWTTEPFSYQRFGEGELDRLRSGATDQPAHQTGDGANAPQSTGEKGHNAIALVLRLPNQMIMLVGRDLGEPERFRAVISRALTLALGMMGLGGILIWFFVGRAALKRIDSVSDASRRIMGGDLSGRLPVTGAGDEFDRLSENLNSMLARIAMLNEGLKQVSDNIAHDLKTPLTRLRNRAEATLAGRHKTQDYRQALEGAIAESDQLIKTFNAILMISRLEAGYSSEQTGPVDLAATVSDVVELYEPVAEEAGVALETTVAEAFTINGNRELIGQALSNIVDNAIKYSTDAAEAPKVRVVLERFGNEIKLTVTDNGHGIPDDADRARATERFVRLEKSRSQPGSGLGLSLAKAIMTFHNGTLDLLPANPGLSVVMSFPSRETH</sequence>
<dbReference type="SMART" id="SM00388">
    <property type="entry name" value="HisKA"/>
    <property type="match status" value="1"/>
</dbReference>
<evidence type="ECO:0000259" key="14">
    <source>
        <dbReference type="PROSITE" id="PS50885"/>
    </source>
</evidence>
<dbReference type="InterPro" id="IPR004358">
    <property type="entry name" value="Sig_transdc_His_kin-like_C"/>
</dbReference>
<accession>A0A090EFL2</accession>
<feature type="domain" description="HAMP" evidence="14">
    <location>
        <begin position="213"/>
        <end position="266"/>
    </location>
</feature>
<evidence type="ECO:0000256" key="10">
    <source>
        <dbReference type="ARBA" id="ARBA00023136"/>
    </source>
</evidence>
<keyword evidence="9" id="KW-0902">Two-component regulatory system</keyword>
<evidence type="ECO:0000256" key="3">
    <source>
        <dbReference type="ARBA" id="ARBA00012438"/>
    </source>
</evidence>
<evidence type="ECO:0000256" key="4">
    <source>
        <dbReference type="ARBA" id="ARBA00022553"/>
    </source>
</evidence>
<protein>
    <recommendedName>
        <fullName evidence="3">histidine kinase</fullName>
        <ecNumber evidence="3">2.7.13.3</ecNumber>
    </recommendedName>
</protein>
<comment type="catalytic activity">
    <reaction evidence="1">
        <text>ATP + protein L-histidine = ADP + protein N-phospho-L-histidine.</text>
        <dbReference type="EC" id="2.7.13.3"/>
    </reaction>
</comment>
<evidence type="ECO:0000313" key="16">
    <source>
        <dbReference type="Proteomes" id="UP000045285"/>
    </source>
</evidence>
<keyword evidence="7 15" id="KW-0418">Kinase</keyword>
<dbReference type="CDD" id="cd00082">
    <property type="entry name" value="HisKA"/>
    <property type="match status" value="1"/>
</dbReference>
<name>A0A090EFL2_MESPL</name>
<dbReference type="SUPFAM" id="SSF55874">
    <property type="entry name" value="ATPase domain of HSP90 chaperone/DNA topoisomerase II/histidine kinase"/>
    <property type="match status" value="1"/>
</dbReference>
<dbReference type="EC" id="2.7.13.3" evidence="3"/>
<dbReference type="InterPro" id="IPR036097">
    <property type="entry name" value="HisK_dim/P_sf"/>
</dbReference>
<dbReference type="InterPro" id="IPR005467">
    <property type="entry name" value="His_kinase_dom"/>
</dbReference>
<dbReference type="AlphaFoldDB" id="A0A090EFL2"/>
<dbReference type="CDD" id="cd00075">
    <property type="entry name" value="HATPase"/>
    <property type="match status" value="1"/>
</dbReference>
<dbReference type="InterPro" id="IPR003594">
    <property type="entry name" value="HATPase_dom"/>
</dbReference>
<comment type="subcellular location">
    <subcellularLocation>
        <location evidence="2">Membrane</location>
    </subcellularLocation>
</comment>
<keyword evidence="8 12" id="KW-1133">Transmembrane helix</keyword>
<dbReference type="PROSITE" id="PS50109">
    <property type="entry name" value="HIS_KIN"/>
    <property type="match status" value="1"/>
</dbReference>
<evidence type="ECO:0000256" key="2">
    <source>
        <dbReference type="ARBA" id="ARBA00004370"/>
    </source>
</evidence>
<dbReference type="SUPFAM" id="SSF158472">
    <property type="entry name" value="HAMP domain-like"/>
    <property type="match status" value="1"/>
</dbReference>
<evidence type="ECO:0000259" key="13">
    <source>
        <dbReference type="PROSITE" id="PS50109"/>
    </source>
</evidence>
<dbReference type="Gene3D" id="1.10.287.130">
    <property type="match status" value="1"/>
</dbReference>
<feature type="domain" description="Histidine kinase" evidence="13">
    <location>
        <begin position="274"/>
        <end position="491"/>
    </location>
</feature>
<dbReference type="InterPro" id="IPR003660">
    <property type="entry name" value="HAMP_dom"/>
</dbReference>
<evidence type="ECO:0000256" key="11">
    <source>
        <dbReference type="SAM" id="MobiDB-lite"/>
    </source>
</evidence>
<dbReference type="SUPFAM" id="SSF47384">
    <property type="entry name" value="Homodimeric domain of signal transducing histidine kinase"/>
    <property type="match status" value="1"/>
</dbReference>
<dbReference type="Pfam" id="PF00672">
    <property type="entry name" value="HAMP"/>
    <property type="match status" value="1"/>
</dbReference>
<evidence type="ECO:0000256" key="6">
    <source>
        <dbReference type="ARBA" id="ARBA00022692"/>
    </source>
</evidence>
<dbReference type="SMART" id="SM00387">
    <property type="entry name" value="HATPase_c"/>
    <property type="match status" value="1"/>
</dbReference>
<dbReference type="InterPro" id="IPR036890">
    <property type="entry name" value="HATPase_C_sf"/>
</dbReference>
<proteinExistence type="predicted"/>
<evidence type="ECO:0000256" key="9">
    <source>
        <dbReference type="ARBA" id="ARBA00023012"/>
    </source>
</evidence>
<reference evidence="16" key="1">
    <citation type="submission" date="2014-08" db="EMBL/GenBank/DDBJ databases">
        <authorList>
            <person name="Moulin L."/>
        </authorList>
    </citation>
    <scope>NUCLEOTIDE SEQUENCE [LARGE SCALE GENOMIC DNA]</scope>
</reference>
<evidence type="ECO:0000256" key="12">
    <source>
        <dbReference type="SAM" id="Phobius"/>
    </source>
</evidence>